<dbReference type="SUPFAM" id="SSF144232">
    <property type="entry name" value="HIT/MYND zinc finger-like"/>
    <property type="match status" value="1"/>
</dbReference>
<dbReference type="GO" id="GO:0000981">
    <property type="term" value="F:DNA-binding transcription factor activity, RNA polymerase II-specific"/>
    <property type="evidence" value="ECO:0007669"/>
    <property type="project" value="TreeGrafter"/>
</dbReference>
<dbReference type="AlphaFoldDB" id="A0AAD3D871"/>
<gene>
    <name evidence="6" type="ORF">CTEN210_14952</name>
</gene>
<keyword evidence="7" id="KW-1185">Reference proteome</keyword>
<dbReference type="GO" id="GO:0008270">
    <property type="term" value="F:zinc ion binding"/>
    <property type="evidence" value="ECO:0007669"/>
    <property type="project" value="UniProtKB-KW"/>
</dbReference>
<dbReference type="EMBL" id="BLLK01000062">
    <property type="protein sequence ID" value="GFH58476.1"/>
    <property type="molecule type" value="Genomic_DNA"/>
</dbReference>
<evidence type="ECO:0000313" key="7">
    <source>
        <dbReference type="Proteomes" id="UP001054902"/>
    </source>
</evidence>
<sequence length="238" mass="27179">MLKQGFPFHNALLDILQGRIRPCKENEFVMADLYTLGRFIDLTCFKPIDAHIPNPAIAIFRHTCTKCRTVDHSKQLLVCARCKFVPYCSKECQVKDWKDHKADCKKFQNEEYKKDKKFNRKFFTKHQNLITEKVKAASVETGLETTELFIDLDFSCSGHDIPPALQDIPKIQIVTDAKDFLNEGEKRFIDAMSSKLGKNSVMVCVSFVGKVCLGVVHLALDTYGEILFMTGYKNMTGH</sequence>
<evidence type="ECO:0000256" key="3">
    <source>
        <dbReference type="ARBA" id="ARBA00022833"/>
    </source>
</evidence>
<protein>
    <recommendedName>
        <fullName evidence="5">MYND-type domain-containing protein</fullName>
    </recommendedName>
</protein>
<dbReference type="Proteomes" id="UP001054902">
    <property type="component" value="Unassembled WGS sequence"/>
</dbReference>
<keyword evidence="2 4" id="KW-0863">Zinc-finger</keyword>
<evidence type="ECO:0000256" key="2">
    <source>
        <dbReference type="ARBA" id="ARBA00022771"/>
    </source>
</evidence>
<feature type="domain" description="MYND-type" evidence="5">
    <location>
        <begin position="64"/>
        <end position="104"/>
    </location>
</feature>
<dbReference type="InterPro" id="IPR002893">
    <property type="entry name" value="Znf_MYND"/>
</dbReference>
<comment type="caution">
    <text evidence="6">The sequence shown here is derived from an EMBL/GenBank/DDBJ whole genome shotgun (WGS) entry which is preliminary data.</text>
</comment>
<dbReference type="PANTHER" id="PTHR10237:SF15">
    <property type="entry name" value="LD37257P"/>
    <property type="match status" value="1"/>
</dbReference>
<evidence type="ECO:0000256" key="4">
    <source>
        <dbReference type="PROSITE-ProRule" id="PRU00134"/>
    </source>
</evidence>
<accession>A0AAD3D871</accession>
<reference evidence="6 7" key="1">
    <citation type="journal article" date="2021" name="Sci. Rep.">
        <title>The genome of the diatom Chaetoceros tenuissimus carries an ancient integrated fragment of an extant virus.</title>
        <authorList>
            <person name="Hongo Y."/>
            <person name="Kimura K."/>
            <person name="Takaki Y."/>
            <person name="Yoshida Y."/>
            <person name="Baba S."/>
            <person name="Kobayashi G."/>
            <person name="Nagasaki K."/>
            <person name="Hano T."/>
            <person name="Tomaru Y."/>
        </authorList>
    </citation>
    <scope>NUCLEOTIDE SEQUENCE [LARGE SCALE GENOMIC DNA]</scope>
    <source>
        <strain evidence="6 7">NIES-3715</strain>
    </source>
</reference>
<dbReference type="PROSITE" id="PS50865">
    <property type="entry name" value="ZF_MYND_2"/>
    <property type="match status" value="1"/>
</dbReference>
<evidence type="ECO:0000259" key="5">
    <source>
        <dbReference type="PROSITE" id="PS50865"/>
    </source>
</evidence>
<dbReference type="GO" id="GO:0005634">
    <property type="term" value="C:nucleus"/>
    <property type="evidence" value="ECO:0007669"/>
    <property type="project" value="TreeGrafter"/>
</dbReference>
<name>A0AAD3D871_9STRA</name>
<dbReference type="PANTHER" id="PTHR10237">
    <property type="entry name" value="DEFORMED EPIDERMAL AUTOREGULATORY FACTOR 1 HOMOLOG SUPPRESSIN"/>
    <property type="match status" value="1"/>
</dbReference>
<keyword evidence="1" id="KW-0479">Metal-binding</keyword>
<keyword evidence="3" id="KW-0862">Zinc</keyword>
<dbReference type="Pfam" id="PF01753">
    <property type="entry name" value="zf-MYND"/>
    <property type="match status" value="1"/>
</dbReference>
<dbReference type="Gene3D" id="6.10.140.2220">
    <property type="match status" value="1"/>
</dbReference>
<proteinExistence type="predicted"/>
<evidence type="ECO:0000256" key="1">
    <source>
        <dbReference type="ARBA" id="ARBA00022723"/>
    </source>
</evidence>
<dbReference type="InterPro" id="IPR024119">
    <property type="entry name" value="TF_DEAF-1"/>
</dbReference>
<evidence type="ECO:0000313" key="6">
    <source>
        <dbReference type="EMBL" id="GFH58476.1"/>
    </source>
</evidence>
<organism evidence="6 7">
    <name type="scientific">Chaetoceros tenuissimus</name>
    <dbReference type="NCBI Taxonomy" id="426638"/>
    <lineage>
        <taxon>Eukaryota</taxon>
        <taxon>Sar</taxon>
        <taxon>Stramenopiles</taxon>
        <taxon>Ochrophyta</taxon>
        <taxon>Bacillariophyta</taxon>
        <taxon>Coscinodiscophyceae</taxon>
        <taxon>Chaetocerotophycidae</taxon>
        <taxon>Chaetocerotales</taxon>
        <taxon>Chaetocerotaceae</taxon>
        <taxon>Chaetoceros</taxon>
    </lineage>
</organism>